<proteinExistence type="predicted"/>
<evidence type="ECO:0000313" key="1">
    <source>
        <dbReference type="EMBL" id="CAI3981585.1"/>
    </source>
</evidence>
<evidence type="ECO:0000313" key="4">
    <source>
        <dbReference type="Proteomes" id="UP001152797"/>
    </source>
</evidence>
<reference evidence="1" key="1">
    <citation type="submission" date="2022-10" db="EMBL/GenBank/DDBJ databases">
        <authorList>
            <person name="Chen Y."/>
            <person name="Dougan E. K."/>
            <person name="Chan C."/>
            <person name="Rhodes N."/>
            <person name="Thang M."/>
        </authorList>
    </citation>
    <scope>NUCLEOTIDE SEQUENCE</scope>
</reference>
<reference evidence="2" key="2">
    <citation type="submission" date="2024-04" db="EMBL/GenBank/DDBJ databases">
        <authorList>
            <person name="Chen Y."/>
            <person name="Shah S."/>
            <person name="Dougan E. K."/>
            <person name="Thang M."/>
            <person name="Chan C."/>
        </authorList>
    </citation>
    <scope>NUCLEOTIDE SEQUENCE [LARGE SCALE GENOMIC DNA]</scope>
</reference>
<organism evidence="1">
    <name type="scientific">Cladocopium goreaui</name>
    <dbReference type="NCBI Taxonomy" id="2562237"/>
    <lineage>
        <taxon>Eukaryota</taxon>
        <taxon>Sar</taxon>
        <taxon>Alveolata</taxon>
        <taxon>Dinophyceae</taxon>
        <taxon>Suessiales</taxon>
        <taxon>Symbiodiniaceae</taxon>
        <taxon>Cladocopium</taxon>
    </lineage>
</organism>
<keyword evidence="4" id="KW-1185">Reference proteome</keyword>
<gene>
    <name evidence="1" type="ORF">C1SCF055_LOCUS9357</name>
</gene>
<accession>A0A9P1BY06</accession>
<comment type="caution">
    <text evidence="1">The sequence shown here is derived from an EMBL/GenBank/DDBJ whole genome shotgun (WGS) entry which is preliminary data.</text>
</comment>
<protein>
    <submittedName>
        <fullName evidence="3">Voltage-dependent T-type calcium channel subunit alpha-1H</fullName>
    </submittedName>
</protein>
<dbReference type="EMBL" id="CAMXCT030000646">
    <property type="protein sequence ID" value="CAL4768897.1"/>
    <property type="molecule type" value="Genomic_DNA"/>
</dbReference>
<dbReference type="EMBL" id="CAMXCT010000646">
    <property type="protein sequence ID" value="CAI3981585.1"/>
    <property type="molecule type" value="Genomic_DNA"/>
</dbReference>
<evidence type="ECO:0000313" key="3">
    <source>
        <dbReference type="EMBL" id="CAL4768897.1"/>
    </source>
</evidence>
<name>A0A9P1BY06_9DINO</name>
<sequence>MELPQRCWGSWIQSAQGEDGWTPCPENPQQQVKFAQRSVGATSSLVRLQLPLKLHNSLAQTFFALPEALGVDGTVADPSQIFVARCAAVPRNGAVTVELRVEKEKLWFQVLAAHLPEVDRWLEPHHGRWLVRRAFPQATCSTQVFTSEMSIYLDCAQVASPHPSDESQMLVTFLRLVPVTPLQFRMRHLLRASLSRCLQPWFTWLFSESQAAARAETFYVTLSIQNCFNGPPLLPAATAHWRPFSLEDWCLTDDDSFAAYLRHFIAAAGLGDVDVLGSLDGKQLALHQAAMSRESWISIAPRFLPIFENASIAYRRMASYKLGLAESSPELLEDCSHVAKELDARTKKRNKQLAAWWGGLNTPSPDVFFLSLAAQGKWAVS</sequence>
<dbReference type="AlphaFoldDB" id="A0A9P1BY06"/>
<dbReference type="EMBL" id="CAMXCT020000646">
    <property type="protein sequence ID" value="CAL1134960.1"/>
    <property type="molecule type" value="Genomic_DNA"/>
</dbReference>
<dbReference type="Proteomes" id="UP001152797">
    <property type="component" value="Unassembled WGS sequence"/>
</dbReference>
<evidence type="ECO:0000313" key="2">
    <source>
        <dbReference type="EMBL" id="CAL1134960.1"/>
    </source>
</evidence>